<proteinExistence type="predicted"/>
<dbReference type="SMART" id="SM00192">
    <property type="entry name" value="LDLa"/>
    <property type="match status" value="1"/>
</dbReference>
<keyword evidence="4" id="KW-0812">Transmembrane</keyword>
<dbReference type="InterPro" id="IPR036055">
    <property type="entry name" value="LDL_receptor-like_sf"/>
</dbReference>
<feature type="region of interest" description="Disordered" evidence="3">
    <location>
        <begin position="229"/>
        <end position="252"/>
    </location>
</feature>
<evidence type="ECO:0000256" key="1">
    <source>
        <dbReference type="ARBA" id="ARBA00023157"/>
    </source>
</evidence>
<dbReference type="PANTHER" id="PTHR46876:SF1">
    <property type="entry name" value="LOW-DENSITY LIPOPROTEIN RECEPTOR-RELATED PROTEIN 11"/>
    <property type="match status" value="1"/>
</dbReference>
<feature type="disulfide bond" evidence="2">
    <location>
        <begin position="73"/>
        <end position="88"/>
    </location>
</feature>
<dbReference type="Gene3D" id="4.10.400.10">
    <property type="entry name" value="Low-density Lipoprotein Receptor"/>
    <property type="match status" value="1"/>
</dbReference>
<dbReference type="Pfam" id="PF00057">
    <property type="entry name" value="Ldl_recept_a"/>
    <property type="match status" value="1"/>
</dbReference>
<dbReference type="AlphaFoldDB" id="A0A5S6QZC3"/>
<dbReference type="WBParaSite" id="TMUE_3000012600.1">
    <property type="protein sequence ID" value="TMUE_3000012600.1"/>
    <property type="gene ID" value="WBGene00290493"/>
</dbReference>
<organism evidence="5 6">
    <name type="scientific">Trichuris muris</name>
    <name type="common">Mouse whipworm</name>
    <dbReference type="NCBI Taxonomy" id="70415"/>
    <lineage>
        <taxon>Eukaryota</taxon>
        <taxon>Metazoa</taxon>
        <taxon>Ecdysozoa</taxon>
        <taxon>Nematoda</taxon>
        <taxon>Enoplea</taxon>
        <taxon>Dorylaimia</taxon>
        <taxon>Trichinellida</taxon>
        <taxon>Trichuridae</taxon>
        <taxon>Trichuris</taxon>
    </lineage>
</organism>
<evidence type="ECO:0000256" key="4">
    <source>
        <dbReference type="SAM" id="Phobius"/>
    </source>
</evidence>
<keyword evidence="1 2" id="KW-1015">Disulfide bond</keyword>
<evidence type="ECO:0000256" key="2">
    <source>
        <dbReference type="PROSITE-ProRule" id="PRU00124"/>
    </source>
</evidence>
<keyword evidence="5" id="KW-1185">Reference proteome</keyword>
<keyword evidence="4" id="KW-1133">Transmembrane helix</keyword>
<dbReference type="SUPFAM" id="SSF57424">
    <property type="entry name" value="LDL receptor-like module"/>
    <property type="match status" value="1"/>
</dbReference>
<dbReference type="Proteomes" id="UP000046395">
    <property type="component" value="Unassembled WGS sequence"/>
</dbReference>
<reference evidence="6" key="1">
    <citation type="submission" date="2019-12" db="UniProtKB">
        <authorList>
            <consortium name="WormBaseParasite"/>
        </authorList>
    </citation>
    <scope>IDENTIFICATION</scope>
</reference>
<name>A0A5S6QZC3_TRIMR</name>
<comment type="caution">
    <text evidence="2">Lacks conserved residue(s) required for the propagation of feature annotation.</text>
</comment>
<dbReference type="PROSITE" id="PS50068">
    <property type="entry name" value="LDLRA_2"/>
    <property type="match status" value="1"/>
</dbReference>
<evidence type="ECO:0000313" key="6">
    <source>
        <dbReference type="WBParaSite" id="TMUE_3000012600.1"/>
    </source>
</evidence>
<evidence type="ECO:0000256" key="3">
    <source>
        <dbReference type="SAM" id="MobiDB-lite"/>
    </source>
</evidence>
<feature type="transmembrane region" description="Helical" evidence="4">
    <location>
        <begin position="105"/>
        <end position="130"/>
    </location>
</feature>
<dbReference type="CDD" id="cd00112">
    <property type="entry name" value="LDLa"/>
    <property type="match status" value="1"/>
</dbReference>
<protein>
    <submittedName>
        <fullName evidence="6">Low-density lipoprotein receptor domain class A</fullName>
    </submittedName>
</protein>
<keyword evidence="4" id="KW-0472">Membrane</keyword>
<accession>A0A5S6QZC3</accession>
<evidence type="ECO:0000313" key="5">
    <source>
        <dbReference type="Proteomes" id="UP000046395"/>
    </source>
</evidence>
<dbReference type="PANTHER" id="PTHR46876">
    <property type="entry name" value="LOW-DENSITY LIPOPROTEIN RECEPTOR-RELATED PROTEIN 11"/>
    <property type="match status" value="1"/>
</dbReference>
<feature type="disulfide bond" evidence="2">
    <location>
        <begin position="52"/>
        <end position="64"/>
    </location>
</feature>
<dbReference type="InterPro" id="IPR002172">
    <property type="entry name" value="LDrepeatLR_classA_rpt"/>
</dbReference>
<sequence length="252" mass="28000">MAAADKCPPPIWLTAGKRQAIVPLQLMNVVGNFAFKSTSADAPSLTVHVDICPPGYFQCHNGQCFSRHVVVPCDGVRQCPDGSDELECYKIMTHRLGNYEPPNDLSVATTIVLPTIVACVVLVVSMIVGIRKCRQWEIDRIAEMRRKRCAIQMLTAKLKAKNIRRLQAALGLANDDSREPTTTGQCPPPPRYVNNRCNLNEEGNSPPPSYSSFLLNRLFDELSVAKHRSSQRNQLATAKRRKATKNSSLTWV</sequence>